<keyword evidence="4 5" id="KW-0472">Membrane</keyword>
<feature type="transmembrane region" description="Helical" evidence="5">
    <location>
        <begin position="122"/>
        <end position="141"/>
    </location>
</feature>
<gene>
    <name evidence="7" type="ORF">M670_01548</name>
</gene>
<dbReference type="Proteomes" id="UP000027936">
    <property type="component" value="Unassembled WGS sequence"/>
</dbReference>
<feature type="domain" description="Ferric oxidoreductase" evidence="6">
    <location>
        <begin position="17"/>
        <end position="133"/>
    </location>
</feature>
<evidence type="ECO:0000256" key="1">
    <source>
        <dbReference type="ARBA" id="ARBA00004141"/>
    </source>
</evidence>
<evidence type="ECO:0000256" key="4">
    <source>
        <dbReference type="ARBA" id="ARBA00023136"/>
    </source>
</evidence>
<evidence type="ECO:0000256" key="2">
    <source>
        <dbReference type="ARBA" id="ARBA00022692"/>
    </source>
</evidence>
<dbReference type="AlphaFoldDB" id="A0A072NQL4"/>
<feature type="transmembrane region" description="Helical" evidence="5">
    <location>
        <begin position="89"/>
        <end position="110"/>
    </location>
</feature>
<comment type="caution">
    <text evidence="7">The sequence shown here is derived from an EMBL/GenBank/DDBJ whole genome shotgun (WGS) entry which is preliminary data.</text>
</comment>
<accession>A0A072NQL4</accession>
<dbReference type="RefSeq" id="WP_035194598.1">
    <property type="nucleotide sequence ID" value="NZ_JJRY01000004.1"/>
</dbReference>
<protein>
    <submittedName>
        <fullName evidence="7">Putative ferric reductase</fullName>
    </submittedName>
</protein>
<proteinExistence type="predicted"/>
<dbReference type="Pfam" id="PF01794">
    <property type="entry name" value="Ferric_reduct"/>
    <property type="match status" value="1"/>
</dbReference>
<keyword evidence="3 5" id="KW-1133">Transmembrane helix</keyword>
<evidence type="ECO:0000256" key="3">
    <source>
        <dbReference type="ARBA" id="ARBA00022989"/>
    </source>
</evidence>
<feature type="transmembrane region" description="Helical" evidence="5">
    <location>
        <begin position="12"/>
        <end position="30"/>
    </location>
</feature>
<keyword evidence="2 5" id="KW-0812">Transmembrane</keyword>
<comment type="subcellular location">
    <subcellularLocation>
        <location evidence="1">Membrane</location>
        <topology evidence="1">Multi-pass membrane protein</topology>
    </subcellularLocation>
</comment>
<sequence length="181" mass="19865">MALPTWELIRAAGLTSYFLLFVSAACGILFSIKVATHKTNQLLQITHQSAGWISLLFGLFHGLLLYIDTYKPYTLTEIFIPFTTKEETLLNGFGTISLYLLVLLFISGDIMKKIGAKVWRRIHGLALPLVIIASVHGILLGTDANNAWAIILYAGALAIILSLLIVKLLLIKAKTKKVVSA</sequence>
<evidence type="ECO:0000313" key="7">
    <source>
        <dbReference type="EMBL" id="KEF39158.1"/>
    </source>
</evidence>
<dbReference type="OrthoDB" id="6656329at2"/>
<organism evidence="7 8">
    <name type="scientific">Schinkia azotoformans MEV2011</name>
    <dbReference type="NCBI Taxonomy" id="1348973"/>
    <lineage>
        <taxon>Bacteria</taxon>
        <taxon>Bacillati</taxon>
        <taxon>Bacillota</taxon>
        <taxon>Bacilli</taxon>
        <taxon>Bacillales</taxon>
        <taxon>Bacillaceae</taxon>
        <taxon>Calidifontibacillus/Schinkia group</taxon>
        <taxon>Schinkia</taxon>
    </lineage>
</organism>
<name>A0A072NQL4_SCHAZ</name>
<feature type="transmembrane region" description="Helical" evidence="5">
    <location>
        <begin position="50"/>
        <end position="69"/>
    </location>
</feature>
<dbReference type="EMBL" id="JJRY01000004">
    <property type="protein sequence ID" value="KEF39158.1"/>
    <property type="molecule type" value="Genomic_DNA"/>
</dbReference>
<evidence type="ECO:0000259" key="6">
    <source>
        <dbReference type="Pfam" id="PF01794"/>
    </source>
</evidence>
<evidence type="ECO:0000256" key="5">
    <source>
        <dbReference type="SAM" id="Phobius"/>
    </source>
</evidence>
<dbReference type="PATRIC" id="fig|1348973.3.peg.1511"/>
<dbReference type="InterPro" id="IPR013130">
    <property type="entry name" value="Fe3_Rdtase_TM_dom"/>
</dbReference>
<feature type="transmembrane region" description="Helical" evidence="5">
    <location>
        <begin position="147"/>
        <end position="170"/>
    </location>
</feature>
<dbReference type="GO" id="GO:0016020">
    <property type="term" value="C:membrane"/>
    <property type="evidence" value="ECO:0007669"/>
    <property type="project" value="UniProtKB-SubCell"/>
</dbReference>
<evidence type="ECO:0000313" key="8">
    <source>
        <dbReference type="Proteomes" id="UP000027936"/>
    </source>
</evidence>
<reference evidence="7 8" key="1">
    <citation type="submission" date="2014-04" db="EMBL/GenBank/DDBJ databases">
        <title>Draft genome sequence of Bacillus azotoformans MEV2011, a (co-) denitrifying strain unable to grow in the presence of oxygen.</title>
        <authorList>
            <person name="Nielsen M."/>
            <person name="Schreiber L."/>
            <person name="Finster K."/>
            <person name="Schramm A."/>
        </authorList>
    </citation>
    <scope>NUCLEOTIDE SEQUENCE [LARGE SCALE GENOMIC DNA]</scope>
    <source>
        <strain evidence="7 8">MEV2011</strain>
    </source>
</reference>